<reference evidence="1 2" key="1">
    <citation type="submission" date="2009-01" db="EMBL/GenBank/DDBJ databases">
        <authorList>
            <person name="Qin X."/>
            <person name="Bachman B."/>
            <person name="Battles P."/>
            <person name="Bell A."/>
            <person name="Bess C."/>
            <person name="Bickham C."/>
            <person name="Chaboub L."/>
            <person name="Chen D."/>
            <person name="Coyle M."/>
            <person name="Deiros D.R."/>
            <person name="Dinh H."/>
            <person name="Forbes L."/>
            <person name="Fowler G."/>
            <person name="Francisco L."/>
            <person name="Fu Q."/>
            <person name="Gubbala S."/>
            <person name="Hale W."/>
            <person name="Han Y."/>
            <person name="Hemphill L."/>
            <person name="Highlander S.K."/>
            <person name="Hirani K."/>
            <person name="Hogues M."/>
            <person name="Jackson L."/>
            <person name="Jakkamsetti A."/>
            <person name="Javaid M."/>
            <person name="Jiang H."/>
            <person name="Korchina V."/>
            <person name="Kovar C."/>
            <person name="Lara F."/>
            <person name="Lee S."/>
            <person name="Mata R."/>
            <person name="Mathew T."/>
            <person name="Moen C."/>
            <person name="Morales K."/>
            <person name="Munidasa M."/>
            <person name="Nazareth L."/>
            <person name="Ngo R."/>
            <person name="Nguyen L."/>
            <person name="Okwuonu G."/>
            <person name="Ongeri F."/>
            <person name="Patil S."/>
            <person name="Petrosino J."/>
            <person name="Pham C."/>
            <person name="Pham P."/>
            <person name="Pu L.-L."/>
            <person name="Puazo M."/>
            <person name="Raj R."/>
            <person name="Reid J."/>
            <person name="Rouhana J."/>
            <person name="Saada N."/>
            <person name="Shang Y."/>
            <person name="Simmons D."/>
            <person name="Thornton R."/>
            <person name="Warren J."/>
            <person name="Weissenberger G."/>
            <person name="Zhang J."/>
            <person name="Zhang L."/>
            <person name="Zhou C."/>
            <person name="Zhu D."/>
            <person name="Muzny D."/>
            <person name="Worley K."/>
            <person name="Gibbs R."/>
        </authorList>
    </citation>
    <scope>NUCLEOTIDE SEQUENCE [LARGE SCALE GENOMIC DNA]</scope>
    <source>
        <strain evidence="1 2">CF48-3A</strain>
    </source>
</reference>
<evidence type="ECO:0000313" key="2">
    <source>
        <dbReference type="Proteomes" id="UP000003419"/>
    </source>
</evidence>
<evidence type="ECO:0000313" key="1">
    <source>
        <dbReference type="EMBL" id="EEI65335.1"/>
    </source>
</evidence>
<dbReference type="AlphaFoldDB" id="A0A8D9VVR8"/>
<gene>
    <name evidence="1" type="ORF">HMPREF0534_1364</name>
</gene>
<accession>A0A8D9VVR8</accession>
<protein>
    <submittedName>
        <fullName evidence="1">Uncharacterized protein</fullName>
    </submittedName>
</protein>
<name>A0A8D9VVR8_LIMRT</name>
<proteinExistence type="predicted"/>
<organism evidence="1 2">
    <name type="scientific">Limosilactobacillus reuteri CF48-3A</name>
    <dbReference type="NCBI Taxonomy" id="525341"/>
    <lineage>
        <taxon>Bacteria</taxon>
        <taxon>Bacillati</taxon>
        <taxon>Bacillota</taxon>
        <taxon>Bacilli</taxon>
        <taxon>Lactobacillales</taxon>
        <taxon>Lactobacillaceae</taxon>
        <taxon>Limosilactobacillus</taxon>
    </lineage>
</organism>
<dbReference type="Proteomes" id="UP000003419">
    <property type="component" value="Unassembled WGS sequence"/>
</dbReference>
<dbReference type="EMBL" id="ACHG01000144">
    <property type="protein sequence ID" value="EEI65335.1"/>
    <property type="molecule type" value="Genomic_DNA"/>
</dbReference>
<comment type="caution">
    <text evidence="1">The sequence shown here is derived from an EMBL/GenBank/DDBJ whole genome shotgun (WGS) entry which is preliminary data.</text>
</comment>
<sequence>MLSIKIHKTENTKNAMAKEKSFAIALGQGGMWDSNPRVPDPQTGVLTKLHQYRHNNC</sequence>